<dbReference type="Gene3D" id="3.30.310.50">
    <property type="entry name" value="Alpha-D-phosphohexomutase, C-terminal domain"/>
    <property type="match status" value="1"/>
</dbReference>
<dbReference type="Pfam" id="PF09341">
    <property type="entry name" value="Pcc1"/>
    <property type="match status" value="1"/>
</dbReference>
<protein>
    <recommendedName>
        <fullName evidence="9">L antigen family member 3</fullName>
    </recommendedName>
</protein>
<keyword evidence="11" id="KW-1185">Reference proteome</keyword>
<evidence type="ECO:0000256" key="5">
    <source>
        <dbReference type="ARBA" id="ARBA00022694"/>
    </source>
</evidence>
<comment type="subunit">
    <text evidence="8">Component of the EKC/KEOPS complex composed of at least GON7, TP53RK, TPRKB, OSGEP and LAGE3; the whole complex dimerizes.</text>
</comment>
<evidence type="ECO:0000256" key="6">
    <source>
        <dbReference type="ARBA" id="ARBA00023242"/>
    </source>
</evidence>
<feature type="compositionally biased region" description="Low complexity" evidence="10">
    <location>
        <begin position="8"/>
        <end position="24"/>
    </location>
</feature>
<feature type="region of interest" description="Disordered" evidence="10">
    <location>
        <begin position="1"/>
        <end position="81"/>
    </location>
</feature>
<keyword evidence="4" id="KW-0963">Cytoplasm</keyword>
<dbReference type="Proteomes" id="UP000081671">
    <property type="component" value="Unplaced"/>
</dbReference>
<evidence type="ECO:0000256" key="9">
    <source>
        <dbReference type="ARBA" id="ARBA00076355"/>
    </source>
</evidence>
<dbReference type="GO" id="GO:0008033">
    <property type="term" value="P:tRNA processing"/>
    <property type="evidence" value="ECO:0007669"/>
    <property type="project" value="UniProtKB-KW"/>
</dbReference>
<dbReference type="InterPro" id="IPR015419">
    <property type="entry name" value="CTAG/Pcc1"/>
</dbReference>
<evidence type="ECO:0000256" key="1">
    <source>
        <dbReference type="ARBA" id="ARBA00004123"/>
    </source>
</evidence>
<comment type="function">
    <text evidence="7">Component of the EKC/KEOPS complex that is required for the formation of a threonylcarbamoyl group on adenosine at position 37 (t(6)A37) in tRNAs that read codons beginning with adenine. The complex is probably involved in the transfer of the threonylcarbamoyl moiety of threonylcarbamoyl-AMP (TC-AMP) to the N6 group of A37. LAGE3 functions as a dimerization module for the complex.</text>
</comment>
<sequence length="211" mass="22134">MEDEGHTSSSSSSSCECADAAAGPEEGEGGQRASPAAEGQAAPERPASAGGQSDERPQSGPEGAQGRGAPGSPEPSSHVGESAVGVLAIPSPRGERAPPAPAASGDAATSFLRPGSRLLEFSLTVPFGSPLEADMARRSLVTYAQRQQEMVHKELAVTGSVLTVRWTTEDPVLFRISINTFLDLFCVVMRNIRRLETLGLLRRGRESRPEP</sequence>
<dbReference type="InParanoid" id="A0A1S3GS37"/>
<dbReference type="KEGG" id="dord:106000109"/>
<evidence type="ECO:0000256" key="8">
    <source>
        <dbReference type="ARBA" id="ARBA00062157"/>
    </source>
</evidence>
<evidence type="ECO:0000256" key="4">
    <source>
        <dbReference type="ARBA" id="ARBA00022490"/>
    </source>
</evidence>
<evidence type="ECO:0000256" key="2">
    <source>
        <dbReference type="ARBA" id="ARBA00004496"/>
    </source>
</evidence>
<keyword evidence="6" id="KW-0539">Nucleus</keyword>
<dbReference type="PANTHER" id="PTHR31283">
    <property type="entry name" value="EKC/KEOPS COMPLEX SUBUNIT PCC1 FAMILY MEMBER"/>
    <property type="match status" value="1"/>
</dbReference>
<dbReference type="RefSeq" id="XP_012890762.1">
    <property type="nucleotide sequence ID" value="XM_013035308.1"/>
</dbReference>
<proteinExistence type="inferred from homology"/>
<dbReference type="OrthoDB" id="9629153at2759"/>
<dbReference type="GO" id="GO:0070525">
    <property type="term" value="P:tRNA threonylcarbamoyladenosine metabolic process"/>
    <property type="evidence" value="ECO:0007669"/>
    <property type="project" value="TreeGrafter"/>
</dbReference>
<gene>
    <name evidence="12" type="primary">LOC106000109</name>
</gene>
<evidence type="ECO:0000313" key="12">
    <source>
        <dbReference type="RefSeq" id="XP_012890762.1"/>
    </source>
</evidence>
<keyword evidence="5" id="KW-0819">tRNA processing</keyword>
<reference evidence="12" key="1">
    <citation type="submission" date="2025-08" db="UniProtKB">
        <authorList>
            <consortium name="RefSeq"/>
        </authorList>
    </citation>
    <scope>IDENTIFICATION</scope>
    <source>
        <tissue evidence="12">Kidney</tissue>
    </source>
</reference>
<dbReference type="GO" id="GO:0005634">
    <property type="term" value="C:nucleus"/>
    <property type="evidence" value="ECO:0007669"/>
    <property type="project" value="UniProtKB-SubCell"/>
</dbReference>
<organism evidence="11 12">
    <name type="scientific">Dipodomys ordii</name>
    <name type="common">Ord's kangaroo rat</name>
    <dbReference type="NCBI Taxonomy" id="10020"/>
    <lineage>
        <taxon>Eukaryota</taxon>
        <taxon>Metazoa</taxon>
        <taxon>Chordata</taxon>
        <taxon>Craniata</taxon>
        <taxon>Vertebrata</taxon>
        <taxon>Euteleostomi</taxon>
        <taxon>Mammalia</taxon>
        <taxon>Eutheria</taxon>
        <taxon>Euarchontoglires</taxon>
        <taxon>Glires</taxon>
        <taxon>Rodentia</taxon>
        <taxon>Castorimorpha</taxon>
        <taxon>Heteromyidae</taxon>
        <taxon>Dipodomyinae</taxon>
        <taxon>Dipodomys</taxon>
    </lineage>
</organism>
<name>A0A1S3GS37_DIPOR</name>
<dbReference type="AlphaFoldDB" id="A0A1S3GS37"/>
<comment type="similarity">
    <text evidence="3">Belongs to the CTAG/PCC1 family.</text>
</comment>
<evidence type="ECO:0000256" key="3">
    <source>
        <dbReference type="ARBA" id="ARBA00007073"/>
    </source>
</evidence>
<dbReference type="GO" id="GO:0005737">
    <property type="term" value="C:cytoplasm"/>
    <property type="evidence" value="ECO:0007669"/>
    <property type="project" value="UniProtKB-SubCell"/>
</dbReference>
<dbReference type="PANTHER" id="PTHR31283:SF16">
    <property type="entry name" value="CTAG2 LIKE 2"/>
    <property type="match status" value="1"/>
</dbReference>
<evidence type="ECO:0000256" key="10">
    <source>
        <dbReference type="SAM" id="MobiDB-lite"/>
    </source>
</evidence>
<accession>A0A1S3GS37</accession>
<evidence type="ECO:0000313" key="11">
    <source>
        <dbReference type="Proteomes" id="UP000081671"/>
    </source>
</evidence>
<dbReference type="FunFam" id="3.30.310.50:FF:000005">
    <property type="entry name" value="L antigen family member 3"/>
    <property type="match status" value="1"/>
</dbReference>
<evidence type="ECO:0000256" key="7">
    <source>
        <dbReference type="ARBA" id="ARBA00053047"/>
    </source>
</evidence>
<comment type="subcellular location">
    <subcellularLocation>
        <location evidence="2">Cytoplasm</location>
    </subcellularLocation>
    <subcellularLocation>
        <location evidence="1">Nucleus</location>
    </subcellularLocation>
</comment>
<dbReference type="GO" id="GO:0000408">
    <property type="term" value="C:EKC/KEOPS complex"/>
    <property type="evidence" value="ECO:0007669"/>
    <property type="project" value="TreeGrafter"/>
</dbReference>
<dbReference type="GeneID" id="106000109"/>